<dbReference type="Proteomes" id="UP000467840">
    <property type="component" value="Chromosome 6"/>
</dbReference>
<evidence type="ECO:0000313" key="2">
    <source>
        <dbReference type="EMBL" id="KAF2316987.1"/>
    </source>
</evidence>
<evidence type="ECO:0000256" key="1">
    <source>
        <dbReference type="SAM" id="MobiDB-lite"/>
    </source>
</evidence>
<comment type="caution">
    <text evidence="2">The sequence shown here is derived from an EMBL/GenBank/DDBJ whole genome shotgun (WGS) entry which is preliminary data.</text>
</comment>
<feature type="region of interest" description="Disordered" evidence="1">
    <location>
        <begin position="28"/>
        <end position="92"/>
    </location>
</feature>
<feature type="compositionally biased region" description="Basic and acidic residues" evidence="1">
    <location>
        <begin position="28"/>
        <end position="48"/>
    </location>
</feature>
<dbReference type="AlphaFoldDB" id="A0A6A6MV81"/>
<accession>A0A6A6MV81</accession>
<gene>
    <name evidence="2" type="ORF">GH714_009813</name>
</gene>
<reference evidence="2 3" key="1">
    <citation type="journal article" date="2020" name="Mol. Plant">
        <title>The Chromosome-Based Rubber Tree Genome Provides New Insights into Spurge Genome Evolution and Rubber Biosynthesis.</title>
        <authorList>
            <person name="Liu J."/>
            <person name="Shi C."/>
            <person name="Shi C.C."/>
            <person name="Li W."/>
            <person name="Zhang Q.J."/>
            <person name="Zhang Y."/>
            <person name="Li K."/>
            <person name="Lu H.F."/>
            <person name="Shi C."/>
            <person name="Zhu S.T."/>
            <person name="Xiao Z.Y."/>
            <person name="Nan H."/>
            <person name="Yue Y."/>
            <person name="Zhu X.G."/>
            <person name="Wu Y."/>
            <person name="Hong X.N."/>
            <person name="Fan G.Y."/>
            <person name="Tong Y."/>
            <person name="Zhang D."/>
            <person name="Mao C.L."/>
            <person name="Liu Y.L."/>
            <person name="Hao S.J."/>
            <person name="Liu W.Q."/>
            <person name="Lv M.Q."/>
            <person name="Zhang H.B."/>
            <person name="Liu Y."/>
            <person name="Hu-Tang G.R."/>
            <person name="Wang J.P."/>
            <person name="Wang J.H."/>
            <person name="Sun Y.H."/>
            <person name="Ni S.B."/>
            <person name="Chen W.B."/>
            <person name="Zhang X.C."/>
            <person name="Jiao Y.N."/>
            <person name="Eichler E.E."/>
            <person name="Li G.H."/>
            <person name="Liu X."/>
            <person name="Gao L.Z."/>
        </authorList>
    </citation>
    <scope>NUCLEOTIDE SEQUENCE [LARGE SCALE GENOMIC DNA]</scope>
    <source>
        <strain evidence="3">cv. GT1</strain>
        <tissue evidence="2">Leaf</tissue>
    </source>
</reference>
<evidence type="ECO:0000313" key="3">
    <source>
        <dbReference type="Proteomes" id="UP000467840"/>
    </source>
</evidence>
<protein>
    <submittedName>
        <fullName evidence="2">Uncharacterized protein</fullName>
    </submittedName>
</protein>
<keyword evidence="3" id="KW-1185">Reference proteome</keyword>
<name>A0A6A6MV81_HEVBR</name>
<dbReference type="EMBL" id="JAAGAX010000004">
    <property type="protein sequence ID" value="KAF2316987.1"/>
    <property type="molecule type" value="Genomic_DNA"/>
</dbReference>
<proteinExistence type="predicted"/>
<feature type="compositionally biased region" description="Polar residues" evidence="1">
    <location>
        <begin position="81"/>
        <end position="92"/>
    </location>
</feature>
<sequence length="92" mass="10257">MASTIEAKLTAEDAVALLLKHKRGYHAEDEVGGHESREVGQSQHNKDNKRPKRVLGPEKPSFLNGNSYYESWVPPEGQSGDGRTSLNDRYGY</sequence>
<organism evidence="2 3">
    <name type="scientific">Hevea brasiliensis</name>
    <name type="common">Para rubber tree</name>
    <name type="synonym">Siphonia brasiliensis</name>
    <dbReference type="NCBI Taxonomy" id="3981"/>
    <lineage>
        <taxon>Eukaryota</taxon>
        <taxon>Viridiplantae</taxon>
        <taxon>Streptophyta</taxon>
        <taxon>Embryophyta</taxon>
        <taxon>Tracheophyta</taxon>
        <taxon>Spermatophyta</taxon>
        <taxon>Magnoliopsida</taxon>
        <taxon>eudicotyledons</taxon>
        <taxon>Gunneridae</taxon>
        <taxon>Pentapetalae</taxon>
        <taxon>rosids</taxon>
        <taxon>fabids</taxon>
        <taxon>Malpighiales</taxon>
        <taxon>Euphorbiaceae</taxon>
        <taxon>Crotonoideae</taxon>
        <taxon>Micrandreae</taxon>
        <taxon>Hevea</taxon>
    </lineage>
</organism>